<dbReference type="Proteomes" id="UP001529338">
    <property type="component" value="Unassembled WGS sequence"/>
</dbReference>
<name>A0ABT7SF54_9CELL</name>
<keyword evidence="2" id="KW-1185">Reference proteome</keyword>
<reference evidence="1 2" key="1">
    <citation type="submission" date="2023-06" db="EMBL/GenBank/DDBJ databases">
        <title>Cellulomonas sp. MW4 Whole genome sequence.</title>
        <authorList>
            <person name="Park S."/>
        </authorList>
    </citation>
    <scope>NUCLEOTIDE SEQUENCE [LARGE SCALE GENOMIC DNA]</scope>
    <source>
        <strain evidence="1 2">MW4</strain>
    </source>
</reference>
<comment type="caution">
    <text evidence="1">The sequence shown here is derived from an EMBL/GenBank/DDBJ whole genome shotgun (WGS) entry which is preliminary data.</text>
</comment>
<dbReference type="EMBL" id="JAUCGQ010000001">
    <property type="protein sequence ID" value="MDM7854159.1"/>
    <property type="molecule type" value="Genomic_DNA"/>
</dbReference>
<evidence type="ECO:0000313" key="1">
    <source>
        <dbReference type="EMBL" id="MDM7854159.1"/>
    </source>
</evidence>
<sequence>MILSDLVDAAVYEDGRQLGFVVDVRLALDGPVTGLMAAPRIVGLLVSARTSTSFMGYERTGTNAPAVIARYLAYRHRGTFLVLWEDVRTVGGGDAAGSADARVELRPGFRRWSAALEQHGTASQA</sequence>
<organism evidence="1 2">
    <name type="scientific">Cellulomonas alba</name>
    <dbReference type="NCBI Taxonomy" id="3053467"/>
    <lineage>
        <taxon>Bacteria</taxon>
        <taxon>Bacillati</taxon>
        <taxon>Actinomycetota</taxon>
        <taxon>Actinomycetes</taxon>
        <taxon>Micrococcales</taxon>
        <taxon>Cellulomonadaceae</taxon>
        <taxon>Cellulomonas</taxon>
    </lineage>
</organism>
<gene>
    <name evidence="1" type="ORF">QRT04_04370</name>
</gene>
<accession>A0ABT7SF54</accession>
<protein>
    <submittedName>
        <fullName evidence="1">PRC-barrel domain containing protein</fullName>
    </submittedName>
</protein>
<proteinExistence type="predicted"/>
<dbReference type="RefSeq" id="WP_289453778.1">
    <property type="nucleotide sequence ID" value="NZ_JAUCGQ010000001.1"/>
</dbReference>
<evidence type="ECO:0000313" key="2">
    <source>
        <dbReference type="Proteomes" id="UP001529338"/>
    </source>
</evidence>